<accession>A0A7C4E250</accession>
<dbReference type="Gene3D" id="3.20.20.30">
    <property type="entry name" value="Luciferase-like domain"/>
    <property type="match status" value="1"/>
</dbReference>
<reference evidence="4" key="1">
    <citation type="journal article" date="2020" name="mSystems">
        <title>Genome- and Community-Level Interaction Insights into Carbon Utilization and Element Cycling Functions of Hydrothermarchaeota in Hydrothermal Sediment.</title>
        <authorList>
            <person name="Zhou Z."/>
            <person name="Liu Y."/>
            <person name="Xu W."/>
            <person name="Pan J."/>
            <person name="Luo Z.H."/>
            <person name="Li M."/>
        </authorList>
    </citation>
    <scope>NUCLEOTIDE SEQUENCE [LARGE SCALE GENOMIC DNA]</scope>
    <source>
        <strain evidence="5">SpSt-1073</strain>
        <strain evidence="4">SpSt-613</strain>
        <strain evidence="3">SpSt-669</strain>
    </source>
</reference>
<sequence>MEKWLGLGFGYDPSMTVREMTSYAKKAEEHGFDMVFFSETLQTFRDAVTTLTSFALAVEKPLLGCTQVVRLRSPLVLAQTFATLDELSGGRIVLSLGACTKQHMAKHGLEYADPAETLIEYITLFKRLLTGEKITYESKHFRLREAGLGFKPLRSKIPVWVAATSAKGLRIAGEYADGVLLNATTSVEYCRNAVKIVRKAAEEKGRDPDELQIAGLIVTAVDAEKPAVEYVRREVASKLSPLMVDFAMKPRLKVGEPYITPQLIEKMLEAYNTGGYEKLMSEIPVKVLKGLTAVGTAEEVRRKIDQYREAGVKYPIIRPADKSIIDIVIEAFG</sequence>
<dbReference type="SUPFAM" id="SSF51679">
    <property type="entry name" value="Bacterial luciferase-like"/>
    <property type="match status" value="1"/>
</dbReference>
<proteinExistence type="predicted"/>
<dbReference type="EMBL" id="DRXG01000049">
    <property type="protein sequence ID" value="HHN52161.1"/>
    <property type="molecule type" value="Genomic_DNA"/>
</dbReference>
<evidence type="ECO:0000313" key="3">
    <source>
        <dbReference type="EMBL" id="HGL41422.1"/>
    </source>
</evidence>
<dbReference type="InterPro" id="IPR036661">
    <property type="entry name" value="Luciferase-like_sf"/>
</dbReference>
<dbReference type="AlphaFoldDB" id="A0A7C4E250"/>
<comment type="caution">
    <text evidence="4">The sequence shown here is derived from an EMBL/GenBank/DDBJ whole genome shotgun (WGS) entry which is preliminary data.</text>
</comment>
<name>A0A7C4E250_CALS0</name>
<dbReference type="Pfam" id="PF00296">
    <property type="entry name" value="Bac_luciferase"/>
    <property type="match status" value="1"/>
</dbReference>
<evidence type="ECO:0000313" key="4">
    <source>
        <dbReference type="EMBL" id="HGN90597.1"/>
    </source>
</evidence>
<evidence type="ECO:0000313" key="5">
    <source>
        <dbReference type="EMBL" id="HHN52161.1"/>
    </source>
</evidence>
<dbReference type="PANTHER" id="PTHR43244:SF1">
    <property type="entry name" value="5,10-METHYLENETETRAHYDROMETHANOPTERIN REDUCTASE"/>
    <property type="match status" value="1"/>
</dbReference>
<dbReference type="InterPro" id="IPR050564">
    <property type="entry name" value="F420-G6PD/mer"/>
</dbReference>
<dbReference type="GO" id="GO:0016705">
    <property type="term" value="F:oxidoreductase activity, acting on paired donors, with incorporation or reduction of molecular oxygen"/>
    <property type="evidence" value="ECO:0007669"/>
    <property type="project" value="InterPro"/>
</dbReference>
<dbReference type="EMBL" id="DTCM01000086">
    <property type="protein sequence ID" value="HGL41422.1"/>
    <property type="molecule type" value="Genomic_DNA"/>
</dbReference>
<dbReference type="InterPro" id="IPR011251">
    <property type="entry name" value="Luciferase-like_dom"/>
</dbReference>
<protein>
    <submittedName>
        <fullName evidence="4">LLM class flavin-dependent oxidoreductase</fullName>
    </submittedName>
</protein>
<keyword evidence="1" id="KW-0560">Oxidoreductase</keyword>
<dbReference type="PANTHER" id="PTHR43244">
    <property type="match status" value="1"/>
</dbReference>
<dbReference type="EMBL" id="DTAD01000063">
    <property type="protein sequence ID" value="HGN90597.1"/>
    <property type="molecule type" value="Genomic_DNA"/>
</dbReference>
<evidence type="ECO:0000259" key="2">
    <source>
        <dbReference type="Pfam" id="PF00296"/>
    </source>
</evidence>
<organism evidence="4">
    <name type="scientific">Caldiarchaeum subterraneum</name>
    <dbReference type="NCBI Taxonomy" id="311458"/>
    <lineage>
        <taxon>Archaea</taxon>
        <taxon>Nitrososphaerota</taxon>
        <taxon>Candidatus Caldarchaeales</taxon>
        <taxon>Candidatus Caldarchaeaceae</taxon>
        <taxon>Candidatus Caldarchaeum</taxon>
    </lineage>
</organism>
<gene>
    <name evidence="5" type="ORF">ENM30_02480</name>
    <name evidence="4" type="ORF">ENT82_05665</name>
    <name evidence="3" type="ORF">ENU43_07155</name>
</gene>
<feature type="domain" description="Luciferase-like" evidence="2">
    <location>
        <begin position="13"/>
        <end position="313"/>
    </location>
</feature>
<evidence type="ECO:0000256" key="1">
    <source>
        <dbReference type="ARBA" id="ARBA00023002"/>
    </source>
</evidence>